<gene>
    <name evidence="1" type="ORF">ACFFRH_18680</name>
</gene>
<dbReference type="EMBL" id="JBHMBS010000008">
    <property type="protein sequence ID" value="MFB9677511.1"/>
    <property type="molecule type" value="Genomic_DNA"/>
</dbReference>
<dbReference type="Pfam" id="PF14520">
    <property type="entry name" value="HHH_5"/>
    <property type="match status" value="1"/>
</dbReference>
<keyword evidence="2" id="KW-1185">Reference proteome</keyword>
<accession>A0ABV5TEI2</accession>
<dbReference type="SUPFAM" id="SSF47789">
    <property type="entry name" value="C-terminal domain of RNA polymerase alpha subunit"/>
    <property type="match status" value="1"/>
</dbReference>
<dbReference type="RefSeq" id="WP_386158101.1">
    <property type="nucleotide sequence ID" value="NZ_JBHMBS010000008.1"/>
</dbReference>
<protein>
    <submittedName>
        <fullName evidence="1">Helix-hairpin-helix domain-containing protein</fullName>
    </submittedName>
</protein>
<organism evidence="1 2">
    <name type="scientific">Streptosporangium vulgare</name>
    <dbReference type="NCBI Taxonomy" id="46190"/>
    <lineage>
        <taxon>Bacteria</taxon>
        <taxon>Bacillati</taxon>
        <taxon>Actinomycetota</taxon>
        <taxon>Actinomycetes</taxon>
        <taxon>Streptosporangiales</taxon>
        <taxon>Streptosporangiaceae</taxon>
        <taxon>Streptosporangium</taxon>
    </lineage>
</organism>
<proteinExistence type="predicted"/>
<sequence>MTTHGQGDEGDVLVDIPTDIGRPARRALAAAGRTTLAQVAAMSERELLRLHGMGPKAVGRLREALAERGLAFAEHRAEH</sequence>
<evidence type="ECO:0000313" key="2">
    <source>
        <dbReference type="Proteomes" id="UP001589610"/>
    </source>
</evidence>
<comment type="caution">
    <text evidence="1">The sequence shown here is derived from an EMBL/GenBank/DDBJ whole genome shotgun (WGS) entry which is preliminary data.</text>
</comment>
<name>A0ABV5TEI2_9ACTN</name>
<evidence type="ECO:0000313" key="1">
    <source>
        <dbReference type="EMBL" id="MFB9677511.1"/>
    </source>
</evidence>
<reference evidence="1 2" key="1">
    <citation type="submission" date="2024-09" db="EMBL/GenBank/DDBJ databases">
        <authorList>
            <person name="Sun Q."/>
            <person name="Mori K."/>
        </authorList>
    </citation>
    <scope>NUCLEOTIDE SEQUENCE [LARGE SCALE GENOMIC DNA]</scope>
    <source>
        <strain evidence="1 2">JCM 3028</strain>
    </source>
</reference>
<dbReference type="Proteomes" id="UP001589610">
    <property type="component" value="Unassembled WGS sequence"/>
</dbReference>
<dbReference type="Gene3D" id="1.10.150.20">
    <property type="entry name" value="5' to 3' exonuclease, C-terminal subdomain"/>
    <property type="match status" value="1"/>
</dbReference>